<comment type="caution">
    <text evidence="2">The sequence shown here is derived from an EMBL/GenBank/DDBJ whole genome shotgun (WGS) entry which is preliminary data.</text>
</comment>
<gene>
    <name evidence="2" type="ORF">PPNO1_LOCUS2991</name>
</gene>
<dbReference type="AlphaFoldDB" id="A0A9P1H0L6"/>
<protein>
    <submittedName>
        <fullName evidence="2">Uncharacterized protein</fullName>
    </submittedName>
</protein>
<dbReference type="EMBL" id="CALLCH030000007">
    <property type="protein sequence ID" value="CAI4213242.1"/>
    <property type="molecule type" value="Genomic_DNA"/>
</dbReference>
<sequence>MPVVKKTLKGKATSSQRKNTVQPSVLETVVASWPRRGLRWAAETHWGPEADIARIRADPVAYDINRWIIKGYGLVVPGASLENYIDRSLAVIIDAFTALLPSLVPLEGMEFWYLMTRITRHVNKITEGAVRDAIFHVAHARARWLLGTKVRLRGNRGACVTAIERLRTTVGRNCIFVRPVIQRMKMRAQLGAVGEAMTRDFLCDEELGTIEQYECKIEAEKLSSEMQALTLDQKERGEKR</sequence>
<organism evidence="2 3">
    <name type="scientific">Parascedosporium putredinis</name>
    <dbReference type="NCBI Taxonomy" id="1442378"/>
    <lineage>
        <taxon>Eukaryota</taxon>
        <taxon>Fungi</taxon>
        <taxon>Dikarya</taxon>
        <taxon>Ascomycota</taxon>
        <taxon>Pezizomycotina</taxon>
        <taxon>Sordariomycetes</taxon>
        <taxon>Hypocreomycetidae</taxon>
        <taxon>Microascales</taxon>
        <taxon>Microascaceae</taxon>
        <taxon>Parascedosporium</taxon>
    </lineage>
</organism>
<feature type="region of interest" description="Disordered" evidence="1">
    <location>
        <begin position="1"/>
        <end position="20"/>
    </location>
</feature>
<evidence type="ECO:0000313" key="2">
    <source>
        <dbReference type="EMBL" id="CAI4213242.1"/>
    </source>
</evidence>
<dbReference type="Proteomes" id="UP000838763">
    <property type="component" value="Unassembled WGS sequence"/>
</dbReference>
<proteinExistence type="predicted"/>
<reference evidence="2" key="1">
    <citation type="submission" date="2022-11" db="EMBL/GenBank/DDBJ databases">
        <authorList>
            <person name="Scott C."/>
            <person name="Bruce N."/>
        </authorList>
    </citation>
    <scope>NUCLEOTIDE SEQUENCE</scope>
</reference>
<keyword evidence="3" id="KW-1185">Reference proteome</keyword>
<accession>A0A9P1H0L6</accession>
<evidence type="ECO:0000256" key="1">
    <source>
        <dbReference type="SAM" id="MobiDB-lite"/>
    </source>
</evidence>
<name>A0A9P1H0L6_9PEZI</name>
<evidence type="ECO:0000313" key="3">
    <source>
        <dbReference type="Proteomes" id="UP000838763"/>
    </source>
</evidence>